<feature type="non-terminal residue" evidence="3">
    <location>
        <position position="460"/>
    </location>
</feature>
<dbReference type="PROSITE" id="PS51126">
    <property type="entry name" value="DILUTE"/>
    <property type="match status" value="1"/>
</dbReference>
<feature type="domain" description="Dilute" evidence="2">
    <location>
        <begin position="199"/>
        <end position="460"/>
    </location>
</feature>
<dbReference type="GO" id="GO:0051020">
    <property type="term" value="F:GTPase binding"/>
    <property type="evidence" value="ECO:0007669"/>
    <property type="project" value="TreeGrafter"/>
</dbReference>
<dbReference type="OrthoDB" id="426293at2759"/>
<keyword evidence="4" id="KW-1185">Reference proteome</keyword>
<dbReference type="Pfam" id="PF12796">
    <property type="entry name" value="Ank_2"/>
    <property type="match status" value="1"/>
</dbReference>
<dbReference type="PANTHER" id="PTHR16027:SF6">
    <property type="entry name" value="DILUTE DOMAIN-CONTAINING PROTEIN"/>
    <property type="match status" value="1"/>
</dbReference>
<proteinExistence type="predicted"/>
<dbReference type="InterPro" id="IPR052072">
    <property type="entry name" value="Vascular_dev_regulator"/>
</dbReference>
<dbReference type="Gene3D" id="1.25.40.20">
    <property type="entry name" value="Ankyrin repeat-containing domain"/>
    <property type="match status" value="1"/>
</dbReference>
<organism evidence="3 4">
    <name type="scientific">Caulochytrium protostelioides</name>
    <dbReference type="NCBI Taxonomy" id="1555241"/>
    <lineage>
        <taxon>Eukaryota</taxon>
        <taxon>Fungi</taxon>
        <taxon>Fungi incertae sedis</taxon>
        <taxon>Chytridiomycota</taxon>
        <taxon>Chytridiomycota incertae sedis</taxon>
        <taxon>Chytridiomycetes</taxon>
        <taxon>Caulochytriales</taxon>
        <taxon>Caulochytriaceae</taxon>
        <taxon>Caulochytrium</taxon>
    </lineage>
</organism>
<dbReference type="Pfam" id="PF01843">
    <property type="entry name" value="DIL"/>
    <property type="match status" value="1"/>
</dbReference>
<accession>A0A4P9X774</accession>
<dbReference type="InterPro" id="IPR036770">
    <property type="entry name" value="Ankyrin_rpt-contain_sf"/>
</dbReference>
<evidence type="ECO:0000313" key="3">
    <source>
        <dbReference type="EMBL" id="RKP00791.1"/>
    </source>
</evidence>
<dbReference type="SMART" id="SM00248">
    <property type="entry name" value="ANK"/>
    <property type="match status" value="2"/>
</dbReference>
<name>A0A4P9X774_9FUNG</name>
<dbReference type="InterPro" id="IPR002110">
    <property type="entry name" value="Ankyrin_rpt"/>
</dbReference>
<sequence>MRRAKLTQMYIRAASNGDMALLSLLFRDYEGLFDADGLDEDGSPAIVYAACFGHTDAVALLVENGVRVDGPDRNGWTALMWACNNHLAAMARLLVASGANKTDDEDDEAAVGRLAGSASMASISMDRVAEPPFEWNKCQPDQMFVFDEKDIDWILDITTEKIRPTRATLQSSVAASILFLCARYAHYWNTADLLSTFMERAVDAVIRSVRQAGHDTVTVAYWLANLTQLLYFLKRDPGLLVATGDAQAVLSELTHELFGVLVKGVERRLAAVLHPALLDHEQIESSNGPPRYENMWTGFNRRRALFKPASNPATVTAIFESLLAIARAANLHPEILAQALTQLFHYLGAELFNRIISNREYCCRARAVQIRANLSSVENWVREYASSLPVAPRVPLRNYLRPAVHLTSFLQVCSSLEDVAAFHATRASLTTLTLVQFRKAIENYKYEVGEPSPSEDIERY</sequence>
<dbReference type="AlphaFoldDB" id="A0A4P9X774"/>
<reference evidence="4" key="1">
    <citation type="journal article" date="2018" name="Nat. Microbiol.">
        <title>Leveraging single-cell genomics to expand the fungal tree of life.</title>
        <authorList>
            <person name="Ahrendt S.R."/>
            <person name="Quandt C.A."/>
            <person name="Ciobanu D."/>
            <person name="Clum A."/>
            <person name="Salamov A."/>
            <person name="Andreopoulos B."/>
            <person name="Cheng J.F."/>
            <person name="Woyke T."/>
            <person name="Pelin A."/>
            <person name="Henrissat B."/>
            <person name="Reynolds N.K."/>
            <person name="Benny G.L."/>
            <person name="Smith M.E."/>
            <person name="James T.Y."/>
            <person name="Grigoriev I.V."/>
        </authorList>
    </citation>
    <scope>NUCLEOTIDE SEQUENCE [LARGE SCALE GENOMIC DNA]</scope>
    <source>
        <strain evidence="4">ATCC 52028</strain>
    </source>
</reference>
<dbReference type="PROSITE" id="PS50088">
    <property type="entry name" value="ANK_REPEAT"/>
    <property type="match status" value="1"/>
</dbReference>
<feature type="repeat" description="ANK" evidence="1">
    <location>
        <begin position="41"/>
        <end position="73"/>
    </location>
</feature>
<dbReference type="InterPro" id="IPR002710">
    <property type="entry name" value="Dilute_dom"/>
</dbReference>
<dbReference type="PANTHER" id="PTHR16027">
    <property type="entry name" value="DILUTE DOMAIN-CONTAINING PROTEIN YPR089W"/>
    <property type="match status" value="1"/>
</dbReference>
<dbReference type="Proteomes" id="UP000274922">
    <property type="component" value="Unassembled WGS sequence"/>
</dbReference>
<dbReference type="SMART" id="SM01132">
    <property type="entry name" value="DIL"/>
    <property type="match status" value="1"/>
</dbReference>
<evidence type="ECO:0000256" key="1">
    <source>
        <dbReference type="PROSITE-ProRule" id="PRU00023"/>
    </source>
</evidence>
<keyword evidence="1" id="KW-0040">ANK repeat</keyword>
<protein>
    <recommendedName>
        <fullName evidence="2">Dilute domain-containing protein</fullName>
    </recommendedName>
</protein>
<dbReference type="SUPFAM" id="SSF48403">
    <property type="entry name" value="Ankyrin repeat"/>
    <property type="match status" value="1"/>
</dbReference>
<gene>
    <name evidence="3" type="ORF">CXG81DRAFT_12818</name>
</gene>
<dbReference type="EMBL" id="ML014199">
    <property type="protein sequence ID" value="RKP00791.1"/>
    <property type="molecule type" value="Genomic_DNA"/>
</dbReference>
<evidence type="ECO:0000313" key="4">
    <source>
        <dbReference type="Proteomes" id="UP000274922"/>
    </source>
</evidence>
<evidence type="ECO:0000259" key="2">
    <source>
        <dbReference type="PROSITE" id="PS51126"/>
    </source>
</evidence>
<dbReference type="STRING" id="1555241.A0A4P9X774"/>